<protein>
    <recommendedName>
        <fullName evidence="1">NIDO domain-containing protein</fullName>
    </recommendedName>
</protein>
<dbReference type="InParanoid" id="A0A3P8VTS2"/>
<dbReference type="OMA" id="SNESLMY"/>
<dbReference type="AlphaFoldDB" id="A0A3P8VTS2"/>
<dbReference type="Ensembl" id="ENSCSET00000017928.1">
    <property type="protein sequence ID" value="ENSCSEP00000017709.1"/>
    <property type="gene ID" value="ENSCSEG00000011362.1"/>
</dbReference>
<evidence type="ECO:0000259" key="1">
    <source>
        <dbReference type="PROSITE" id="PS51220"/>
    </source>
</evidence>
<sequence length="306" mass="33370">MVFELNKMATQTLLPLLVLLMIGKRKTILKNTDFPQSDDGSSPRISLSQPFQFFGRSHSSVYVNHNGDLTFTSAFSQYSPQNFPMRRMDIIAALWTDLDNRVTGSILYHEYTGGSILARATQDINTYFPGVQFTASSVFVATWYQMFGTTTAQAILITNGRFSFVMLNYGPIAQTTRPIQAGYDTQDSAHHYSLEGSMTTNSSDPNSRFRIRSNVGVPSRWVFRTDRTSRGCLVPPPAPALVSPSPVRLCARRAASVTTALFSMATIACGPHLVGATTMGAIGKVASSSGIVRNVKTCVPVMVGQG</sequence>
<proteinExistence type="predicted"/>
<keyword evidence="3" id="KW-1185">Reference proteome</keyword>
<dbReference type="PROSITE" id="PS51220">
    <property type="entry name" value="NIDO"/>
    <property type="match status" value="1"/>
</dbReference>
<accession>A0A3P8VTS2</accession>
<feature type="domain" description="NIDO" evidence="1">
    <location>
        <begin position="93"/>
        <end position="228"/>
    </location>
</feature>
<dbReference type="STRING" id="244447.ENSCSEP00000017709"/>
<reference evidence="2 3" key="1">
    <citation type="journal article" date="2014" name="Nat. Genet.">
        <title>Whole-genome sequence of a flatfish provides insights into ZW sex chromosome evolution and adaptation to a benthic lifestyle.</title>
        <authorList>
            <person name="Chen S."/>
            <person name="Zhang G."/>
            <person name="Shao C."/>
            <person name="Huang Q."/>
            <person name="Liu G."/>
            <person name="Zhang P."/>
            <person name="Song W."/>
            <person name="An N."/>
            <person name="Chalopin D."/>
            <person name="Volff J.N."/>
            <person name="Hong Y."/>
            <person name="Li Q."/>
            <person name="Sha Z."/>
            <person name="Zhou H."/>
            <person name="Xie M."/>
            <person name="Yu Q."/>
            <person name="Liu Y."/>
            <person name="Xiang H."/>
            <person name="Wang N."/>
            <person name="Wu K."/>
            <person name="Yang C."/>
            <person name="Zhou Q."/>
            <person name="Liao X."/>
            <person name="Yang L."/>
            <person name="Hu Q."/>
            <person name="Zhang J."/>
            <person name="Meng L."/>
            <person name="Jin L."/>
            <person name="Tian Y."/>
            <person name="Lian J."/>
            <person name="Yang J."/>
            <person name="Miao G."/>
            <person name="Liu S."/>
            <person name="Liang Z."/>
            <person name="Yan F."/>
            <person name="Li Y."/>
            <person name="Sun B."/>
            <person name="Zhang H."/>
            <person name="Zhang J."/>
            <person name="Zhu Y."/>
            <person name="Du M."/>
            <person name="Zhao Y."/>
            <person name="Schartl M."/>
            <person name="Tang Q."/>
            <person name="Wang J."/>
        </authorList>
    </citation>
    <scope>NUCLEOTIDE SEQUENCE</scope>
</reference>
<organism evidence="2 3">
    <name type="scientific">Cynoglossus semilaevis</name>
    <name type="common">Tongue sole</name>
    <dbReference type="NCBI Taxonomy" id="244447"/>
    <lineage>
        <taxon>Eukaryota</taxon>
        <taxon>Metazoa</taxon>
        <taxon>Chordata</taxon>
        <taxon>Craniata</taxon>
        <taxon>Vertebrata</taxon>
        <taxon>Euteleostomi</taxon>
        <taxon>Actinopterygii</taxon>
        <taxon>Neopterygii</taxon>
        <taxon>Teleostei</taxon>
        <taxon>Neoteleostei</taxon>
        <taxon>Acanthomorphata</taxon>
        <taxon>Carangaria</taxon>
        <taxon>Pleuronectiformes</taxon>
        <taxon>Pleuronectoidei</taxon>
        <taxon>Cynoglossidae</taxon>
        <taxon>Cynoglossinae</taxon>
        <taxon>Cynoglossus</taxon>
    </lineage>
</organism>
<dbReference type="SMART" id="SM00539">
    <property type="entry name" value="NIDO"/>
    <property type="match status" value="1"/>
</dbReference>
<dbReference type="Proteomes" id="UP000265120">
    <property type="component" value="Chromosome Z"/>
</dbReference>
<dbReference type="GeneTree" id="ENSGT00940000164679"/>
<reference evidence="2" key="3">
    <citation type="submission" date="2025-09" db="UniProtKB">
        <authorList>
            <consortium name="Ensembl"/>
        </authorList>
    </citation>
    <scope>IDENTIFICATION</scope>
</reference>
<dbReference type="GO" id="GO:0007160">
    <property type="term" value="P:cell-matrix adhesion"/>
    <property type="evidence" value="ECO:0007669"/>
    <property type="project" value="InterPro"/>
</dbReference>
<dbReference type="InterPro" id="IPR003886">
    <property type="entry name" value="NIDO_dom"/>
</dbReference>
<dbReference type="Pfam" id="PF06119">
    <property type="entry name" value="NIDO"/>
    <property type="match status" value="1"/>
</dbReference>
<evidence type="ECO:0000313" key="3">
    <source>
        <dbReference type="Proteomes" id="UP000265120"/>
    </source>
</evidence>
<dbReference type="PANTHER" id="PTHR46160:SF9">
    <property type="entry name" value="PROTEIN PRY2-RELATED"/>
    <property type="match status" value="1"/>
</dbReference>
<reference evidence="2" key="2">
    <citation type="submission" date="2025-08" db="UniProtKB">
        <authorList>
            <consortium name="Ensembl"/>
        </authorList>
    </citation>
    <scope>IDENTIFICATION</scope>
</reference>
<dbReference type="PANTHER" id="PTHR46160">
    <property type="entry name" value="ALPHA-TECTORIN-RELATED"/>
    <property type="match status" value="1"/>
</dbReference>
<dbReference type="InterPro" id="IPR052749">
    <property type="entry name" value="Alpha-tectorin"/>
</dbReference>
<name>A0A3P8VTS2_CYNSE</name>
<evidence type="ECO:0000313" key="2">
    <source>
        <dbReference type="Ensembl" id="ENSCSEP00000017709.1"/>
    </source>
</evidence>